<sequence length="132" mass="14962">MEDTSVQEFERFIRKMGGQIADEIDRHVKLRSRKLAMSNKTLRSNLEAEKVKTAGAKKELDGQVARARQAEERTKLVEERAKLTVEERDSLRAELNALRDVLTKTEAEKRAAAISATKAKHAIEAMKAEEKE</sequence>
<accession>A0A0F9RV45</accession>
<organism evidence="1">
    <name type="scientific">marine sediment metagenome</name>
    <dbReference type="NCBI Taxonomy" id="412755"/>
    <lineage>
        <taxon>unclassified sequences</taxon>
        <taxon>metagenomes</taxon>
        <taxon>ecological metagenomes</taxon>
    </lineage>
</organism>
<reference evidence="1" key="1">
    <citation type="journal article" date="2015" name="Nature">
        <title>Complex archaea that bridge the gap between prokaryotes and eukaryotes.</title>
        <authorList>
            <person name="Spang A."/>
            <person name="Saw J.H."/>
            <person name="Jorgensen S.L."/>
            <person name="Zaremba-Niedzwiedzka K."/>
            <person name="Martijn J."/>
            <person name="Lind A.E."/>
            <person name="van Eijk R."/>
            <person name="Schleper C."/>
            <person name="Guy L."/>
            <person name="Ettema T.J."/>
        </authorList>
    </citation>
    <scope>NUCLEOTIDE SEQUENCE</scope>
</reference>
<comment type="caution">
    <text evidence="1">The sequence shown here is derived from an EMBL/GenBank/DDBJ whole genome shotgun (WGS) entry which is preliminary data.</text>
</comment>
<dbReference type="AlphaFoldDB" id="A0A0F9RV45"/>
<dbReference type="EMBL" id="LAZR01002536">
    <property type="protein sequence ID" value="KKN28761.1"/>
    <property type="molecule type" value="Genomic_DNA"/>
</dbReference>
<proteinExistence type="predicted"/>
<evidence type="ECO:0000313" key="1">
    <source>
        <dbReference type="EMBL" id="KKN28761.1"/>
    </source>
</evidence>
<name>A0A0F9RV45_9ZZZZ</name>
<protein>
    <submittedName>
        <fullName evidence="1">Uncharacterized protein</fullName>
    </submittedName>
</protein>
<gene>
    <name evidence="1" type="ORF">LCGC14_0850980</name>
</gene>